<evidence type="ECO:0000313" key="6">
    <source>
        <dbReference type="EMBL" id="WZN59819.1"/>
    </source>
</evidence>
<organism evidence="6 7">
    <name type="scientific">Chloropicon roscoffensis</name>
    <dbReference type="NCBI Taxonomy" id="1461544"/>
    <lineage>
        <taxon>Eukaryota</taxon>
        <taxon>Viridiplantae</taxon>
        <taxon>Chlorophyta</taxon>
        <taxon>Chloropicophyceae</taxon>
        <taxon>Chloropicales</taxon>
        <taxon>Chloropicaceae</taxon>
        <taxon>Chloropicon</taxon>
    </lineage>
</organism>
<dbReference type="GO" id="GO:1905515">
    <property type="term" value="P:non-motile cilium assembly"/>
    <property type="evidence" value="ECO:0007669"/>
    <property type="project" value="TreeGrafter"/>
</dbReference>
<keyword evidence="5" id="KW-0175">Coiled coil</keyword>
<feature type="coiled-coil region" evidence="5">
    <location>
        <begin position="313"/>
        <end position="354"/>
    </location>
</feature>
<keyword evidence="7" id="KW-1185">Reference proteome</keyword>
<evidence type="ECO:0000256" key="1">
    <source>
        <dbReference type="ARBA" id="ARBA00004138"/>
    </source>
</evidence>
<sequence length="405" mass="45825">MAKDAPKSKEQKAAKEQVSLEVPNDLLMEKVTEKLKLLNYETGFCQRKRPHWKPLHHLYFTSPQAGNPTEQFYYFANLVAWLVGLCGRTLNPPAQHDDPNTVCTNIVVEMKGLGLSNAVNFPPAKLKQGHGDAVCRVLQSLVDQALGATNFAFQKPVYPADTYNEEAQDDDGGDIIGVIQDDDTAGLGQQDDDNDEYVVGGKPGGPGEEDVIDDNAMIESTINPEEWKLELERVAPQLRTMVIADSKDWRSHLDRAKHSLEVIKKVLPESKTNLERIQRDISGTLERLESREEYVNSHFDLQVREYRGFREQLSQMQNQYHKSTENVAELANELSRISEELEQVKQTKEERENNISDTSPLIKIKNAIQTVQSELTELSVRIGVVEHDLMKTLHKASIERKLGKR</sequence>
<dbReference type="EMBL" id="CP151502">
    <property type="protein sequence ID" value="WZN59819.1"/>
    <property type="molecule type" value="Genomic_DNA"/>
</dbReference>
<evidence type="ECO:0000256" key="2">
    <source>
        <dbReference type="ARBA" id="ARBA00009415"/>
    </source>
</evidence>
<dbReference type="PANTHER" id="PTHR16011:SF0">
    <property type="entry name" value="INTRAFLAGELLAR TRANSPORT PROTEIN 57 HOMOLOG"/>
    <property type="match status" value="1"/>
</dbReference>
<dbReference type="GO" id="GO:0005815">
    <property type="term" value="C:microtubule organizing center"/>
    <property type="evidence" value="ECO:0007669"/>
    <property type="project" value="TreeGrafter"/>
</dbReference>
<dbReference type="GO" id="GO:0005794">
    <property type="term" value="C:Golgi apparatus"/>
    <property type="evidence" value="ECO:0007669"/>
    <property type="project" value="TreeGrafter"/>
</dbReference>
<dbReference type="Proteomes" id="UP001472866">
    <property type="component" value="Chromosome 02"/>
</dbReference>
<gene>
    <name evidence="6" type="ORF">HKI87_02g13470</name>
</gene>
<dbReference type="GO" id="GO:0030992">
    <property type="term" value="C:intraciliary transport particle B"/>
    <property type="evidence" value="ECO:0007669"/>
    <property type="project" value="TreeGrafter"/>
</dbReference>
<proteinExistence type="inferred from homology"/>
<comment type="subcellular location">
    <subcellularLocation>
        <location evidence="1">Cell projection</location>
        <location evidence="1">Cilium</location>
    </subcellularLocation>
</comment>
<dbReference type="GO" id="GO:0042073">
    <property type="term" value="P:intraciliary transport"/>
    <property type="evidence" value="ECO:0007669"/>
    <property type="project" value="TreeGrafter"/>
</dbReference>
<evidence type="ECO:0000256" key="4">
    <source>
        <dbReference type="ARBA" id="ARBA00023273"/>
    </source>
</evidence>
<dbReference type="GO" id="GO:0005929">
    <property type="term" value="C:cilium"/>
    <property type="evidence" value="ECO:0007669"/>
    <property type="project" value="UniProtKB-SubCell"/>
</dbReference>
<accession>A0AAX4P0W1</accession>
<evidence type="ECO:0000313" key="7">
    <source>
        <dbReference type="Proteomes" id="UP001472866"/>
    </source>
</evidence>
<evidence type="ECO:0000256" key="5">
    <source>
        <dbReference type="SAM" id="Coils"/>
    </source>
</evidence>
<protein>
    <submittedName>
        <fullName evidence="6">Intraflagellar transport protein 57</fullName>
    </submittedName>
</protein>
<reference evidence="6 7" key="1">
    <citation type="submission" date="2024-03" db="EMBL/GenBank/DDBJ databases">
        <title>Complete genome sequence of the green alga Chloropicon roscoffensis RCC1871.</title>
        <authorList>
            <person name="Lemieux C."/>
            <person name="Pombert J.-F."/>
            <person name="Otis C."/>
            <person name="Turmel M."/>
        </authorList>
    </citation>
    <scope>NUCLEOTIDE SEQUENCE [LARGE SCALE GENOMIC DNA]</scope>
    <source>
        <strain evidence="6 7">RCC1871</strain>
    </source>
</reference>
<keyword evidence="4" id="KW-0966">Cell projection</keyword>
<dbReference type="InterPro" id="IPR019530">
    <property type="entry name" value="Intra-flagellar_transport_57"/>
</dbReference>
<dbReference type="Pfam" id="PF10498">
    <property type="entry name" value="IFT57"/>
    <property type="match status" value="1"/>
</dbReference>
<comment type="similarity">
    <text evidence="2">Belongs to the IFT57 family.</text>
</comment>
<name>A0AAX4P0W1_9CHLO</name>
<evidence type="ECO:0000256" key="3">
    <source>
        <dbReference type="ARBA" id="ARBA00023069"/>
    </source>
</evidence>
<dbReference type="Gene3D" id="1.20.120.330">
    <property type="entry name" value="Nucleotidyltransferases domain 2"/>
    <property type="match status" value="1"/>
</dbReference>
<dbReference type="AlphaFoldDB" id="A0AAX4P0W1"/>
<keyword evidence="3" id="KW-0969">Cilium</keyword>
<dbReference type="PANTHER" id="PTHR16011">
    <property type="entry name" value="IFT57/HIPPI"/>
    <property type="match status" value="1"/>
</dbReference>